<dbReference type="InterPro" id="IPR038371">
    <property type="entry name" value="Cu_polyphenol_OxRdtase_sf"/>
</dbReference>
<evidence type="ECO:0000256" key="4">
    <source>
        <dbReference type="ARBA" id="ARBA00007353"/>
    </source>
</evidence>
<evidence type="ECO:0000256" key="1">
    <source>
        <dbReference type="ARBA" id="ARBA00000553"/>
    </source>
</evidence>
<evidence type="ECO:0000256" key="3">
    <source>
        <dbReference type="ARBA" id="ARBA00003215"/>
    </source>
</evidence>
<dbReference type="InterPro" id="IPR003730">
    <property type="entry name" value="Cu_polyphenol_OxRdtase"/>
</dbReference>
<accession>A0A081P968</accession>
<protein>
    <recommendedName>
        <fullName evidence="12">Purine nucleoside phosphorylase</fullName>
    </recommendedName>
</protein>
<dbReference type="OrthoDB" id="4279at2"/>
<evidence type="ECO:0000256" key="9">
    <source>
        <dbReference type="ARBA" id="ARBA00047989"/>
    </source>
</evidence>
<evidence type="ECO:0000256" key="11">
    <source>
        <dbReference type="ARBA" id="ARBA00049893"/>
    </source>
</evidence>
<evidence type="ECO:0000256" key="12">
    <source>
        <dbReference type="RuleBase" id="RU361274"/>
    </source>
</evidence>
<dbReference type="PANTHER" id="PTHR30616:SF2">
    <property type="entry name" value="PURINE NUCLEOSIDE PHOSPHORYLASE LACC1"/>
    <property type="match status" value="1"/>
</dbReference>
<proteinExistence type="inferred from homology"/>
<evidence type="ECO:0000256" key="2">
    <source>
        <dbReference type="ARBA" id="ARBA00001947"/>
    </source>
</evidence>
<dbReference type="Proteomes" id="UP000028123">
    <property type="component" value="Unassembled WGS sequence"/>
</dbReference>
<evidence type="ECO:0000313" key="14">
    <source>
        <dbReference type="Proteomes" id="UP000028123"/>
    </source>
</evidence>
<dbReference type="RefSeq" id="WP_036677366.1">
    <property type="nucleotide sequence ID" value="NZ_JNVM01000004.1"/>
</dbReference>
<evidence type="ECO:0000256" key="6">
    <source>
        <dbReference type="ARBA" id="ARBA00022723"/>
    </source>
</evidence>
<dbReference type="InterPro" id="IPR011324">
    <property type="entry name" value="Cytotoxic_necrot_fac-like_cat"/>
</dbReference>
<name>A0A081P968_9BACL</name>
<keyword evidence="7" id="KW-0378">Hydrolase</keyword>
<dbReference type="eggNOG" id="COG1496">
    <property type="taxonomic scope" value="Bacteria"/>
</dbReference>
<evidence type="ECO:0000256" key="7">
    <source>
        <dbReference type="ARBA" id="ARBA00022801"/>
    </source>
</evidence>
<keyword evidence="8" id="KW-0862">Zinc</keyword>
<keyword evidence="6" id="KW-0479">Metal-binding</keyword>
<evidence type="ECO:0000256" key="8">
    <source>
        <dbReference type="ARBA" id="ARBA00022833"/>
    </source>
</evidence>
<comment type="function">
    <text evidence="3">Purine nucleoside enzyme that catalyzes the phosphorolysis of adenosine and inosine nucleosides, yielding D-ribose 1-phosphate and the respective free bases, adenine and hypoxanthine. Also catalyzes the phosphorolysis of S-methyl-5'-thioadenosine into adenine and S-methyl-5-thio-alpha-D-ribose 1-phosphate. Also has adenosine deaminase activity.</text>
</comment>
<keyword evidence="5" id="KW-0808">Transferase</keyword>
<comment type="caution">
    <text evidence="13">The sequence shown here is derived from an EMBL/GenBank/DDBJ whole genome shotgun (WGS) entry which is preliminary data.</text>
</comment>
<comment type="catalytic activity">
    <reaction evidence="9">
        <text>adenosine + H2O + H(+) = inosine + NH4(+)</text>
        <dbReference type="Rhea" id="RHEA:24408"/>
        <dbReference type="ChEBI" id="CHEBI:15377"/>
        <dbReference type="ChEBI" id="CHEBI:15378"/>
        <dbReference type="ChEBI" id="CHEBI:16335"/>
        <dbReference type="ChEBI" id="CHEBI:17596"/>
        <dbReference type="ChEBI" id="CHEBI:28938"/>
        <dbReference type="EC" id="3.5.4.4"/>
    </reaction>
    <physiologicalReaction direction="left-to-right" evidence="9">
        <dbReference type="Rhea" id="RHEA:24409"/>
    </physiologicalReaction>
</comment>
<evidence type="ECO:0000256" key="10">
    <source>
        <dbReference type="ARBA" id="ARBA00048968"/>
    </source>
</evidence>
<evidence type="ECO:0000313" key="13">
    <source>
        <dbReference type="EMBL" id="KEQ27241.1"/>
    </source>
</evidence>
<dbReference type="AlphaFoldDB" id="A0A081P968"/>
<comment type="catalytic activity">
    <reaction evidence="11">
        <text>S-methyl-5'-thioadenosine + phosphate = 5-(methylsulfanyl)-alpha-D-ribose 1-phosphate + adenine</text>
        <dbReference type="Rhea" id="RHEA:11852"/>
        <dbReference type="ChEBI" id="CHEBI:16708"/>
        <dbReference type="ChEBI" id="CHEBI:17509"/>
        <dbReference type="ChEBI" id="CHEBI:43474"/>
        <dbReference type="ChEBI" id="CHEBI:58533"/>
        <dbReference type="EC" id="2.4.2.28"/>
    </reaction>
    <physiologicalReaction direction="left-to-right" evidence="11">
        <dbReference type="Rhea" id="RHEA:11853"/>
    </physiologicalReaction>
</comment>
<dbReference type="CDD" id="cd16833">
    <property type="entry name" value="YfiH"/>
    <property type="match status" value="1"/>
</dbReference>
<dbReference type="GO" id="GO:0017061">
    <property type="term" value="F:S-methyl-5-thioadenosine phosphorylase activity"/>
    <property type="evidence" value="ECO:0007669"/>
    <property type="project" value="UniProtKB-EC"/>
</dbReference>
<sequence length="286" mass="31049">MEPFVIRQAENGCELLMLERFMNACPAVTAGFTTRRGGVSHEAFGSLNCGLHVEDAPADVVANRKLLAESLEMPFESCTYAEQVHGKEIQVVGRGQRGAGNDSREKALQGKDGFVTNEPGVFLHALFADCVPLYFYDPVRKAVGLAHAGWKGTALQIAKATLETMSAAYGTKPRDVKAAIGPSIGACCYEVDDAVIARMDKVLEQVATGSSADESGRSPFYEKKPNGKYKLNLQQINRQIMIKAGIMPSHIEISGLCTSCRTDLFFSHRKEGGKTGRMAAWIGLRE</sequence>
<dbReference type="GO" id="GO:0016787">
    <property type="term" value="F:hydrolase activity"/>
    <property type="evidence" value="ECO:0007669"/>
    <property type="project" value="UniProtKB-KW"/>
</dbReference>
<comment type="similarity">
    <text evidence="4 12">Belongs to the purine nucleoside phosphorylase YfiH/LACC1 family.</text>
</comment>
<gene>
    <name evidence="13" type="ORF">ET33_25540</name>
</gene>
<dbReference type="PANTHER" id="PTHR30616">
    <property type="entry name" value="UNCHARACTERIZED PROTEIN YFIH"/>
    <property type="match status" value="1"/>
</dbReference>
<dbReference type="Gene3D" id="3.60.140.10">
    <property type="entry name" value="CNF1/YfiH-like putative cysteine hydrolases"/>
    <property type="match status" value="1"/>
</dbReference>
<comment type="cofactor">
    <cofactor evidence="2">
        <name>Zn(2+)</name>
        <dbReference type="ChEBI" id="CHEBI:29105"/>
    </cofactor>
</comment>
<evidence type="ECO:0000256" key="5">
    <source>
        <dbReference type="ARBA" id="ARBA00022679"/>
    </source>
</evidence>
<reference evidence="13 14" key="1">
    <citation type="submission" date="2014-06" db="EMBL/GenBank/DDBJ databases">
        <title>Draft genome sequence of Paenibacillus sp. MSt1.</title>
        <authorList>
            <person name="Aw Y.K."/>
            <person name="Ong K.S."/>
            <person name="Gan H.M."/>
            <person name="Lee S.M."/>
        </authorList>
    </citation>
    <scope>NUCLEOTIDE SEQUENCE [LARGE SCALE GENOMIC DNA]</scope>
    <source>
        <strain evidence="13 14">MSt1</strain>
    </source>
</reference>
<organism evidence="13 14">
    <name type="scientific">Paenibacillus tyrfis</name>
    <dbReference type="NCBI Taxonomy" id="1501230"/>
    <lineage>
        <taxon>Bacteria</taxon>
        <taxon>Bacillati</taxon>
        <taxon>Bacillota</taxon>
        <taxon>Bacilli</taxon>
        <taxon>Bacillales</taxon>
        <taxon>Paenibacillaceae</taxon>
        <taxon>Paenibacillus</taxon>
    </lineage>
</organism>
<keyword evidence="14" id="KW-1185">Reference proteome</keyword>
<comment type="catalytic activity">
    <reaction evidence="10">
        <text>adenosine + phosphate = alpha-D-ribose 1-phosphate + adenine</text>
        <dbReference type="Rhea" id="RHEA:27642"/>
        <dbReference type="ChEBI" id="CHEBI:16335"/>
        <dbReference type="ChEBI" id="CHEBI:16708"/>
        <dbReference type="ChEBI" id="CHEBI:43474"/>
        <dbReference type="ChEBI" id="CHEBI:57720"/>
        <dbReference type="EC" id="2.4.2.1"/>
    </reaction>
    <physiologicalReaction direction="left-to-right" evidence="10">
        <dbReference type="Rhea" id="RHEA:27643"/>
    </physiologicalReaction>
</comment>
<comment type="catalytic activity">
    <reaction evidence="1">
        <text>inosine + phosphate = alpha-D-ribose 1-phosphate + hypoxanthine</text>
        <dbReference type="Rhea" id="RHEA:27646"/>
        <dbReference type="ChEBI" id="CHEBI:17368"/>
        <dbReference type="ChEBI" id="CHEBI:17596"/>
        <dbReference type="ChEBI" id="CHEBI:43474"/>
        <dbReference type="ChEBI" id="CHEBI:57720"/>
        <dbReference type="EC" id="2.4.2.1"/>
    </reaction>
    <physiologicalReaction direction="left-to-right" evidence="1">
        <dbReference type="Rhea" id="RHEA:27647"/>
    </physiologicalReaction>
</comment>
<dbReference type="GO" id="GO:0005507">
    <property type="term" value="F:copper ion binding"/>
    <property type="evidence" value="ECO:0007669"/>
    <property type="project" value="TreeGrafter"/>
</dbReference>
<dbReference type="SUPFAM" id="SSF64438">
    <property type="entry name" value="CNF1/YfiH-like putative cysteine hydrolases"/>
    <property type="match status" value="1"/>
</dbReference>
<dbReference type="NCBIfam" id="TIGR00726">
    <property type="entry name" value="peptidoglycan editing factor PgeF"/>
    <property type="match status" value="1"/>
</dbReference>
<dbReference type="Pfam" id="PF02578">
    <property type="entry name" value="Cu-oxidase_4"/>
    <property type="match status" value="1"/>
</dbReference>
<dbReference type="EMBL" id="JNVM01000004">
    <property type="protein sequence ID" value="KEQ27241.1"/>
    <property type="molecule type" value="Genomic_DNA"/>
</dbReference>